<dbReference type="InterPro" id="IPR004360">
    <property type="entry name" value="Glyas_Fos-R_dOase_dom"/>
</dbReference>
<dbReference type="PROSITE" id="PS51819">
    <property type="entry name" value="VOC"/>
    <property type="match status" value="1"/>
</dbReference>
<evidence type="ECO:0000313" key="3">
    <source>
        <dbReference type="EMBL" id="GAG55188.1"/>
    </source>
</evidence>
<dbReference type="InterPro" id="IPR051785">
    <property type="entry name" value="MMCE/EMCE_epimerase"/>
</dbReference>
<dbReference type="GO" id="GO:0046491">
    <property type="term" value="P:L-methylmalonyl-CoA metabolic process"/>
    <property type="evidence" value="ECO:0007669"/>
    <property type="project" value="TreeGrafter"/>
</dbReference>
<comment type="caution">
    <text evidence="3">The sequence shown here is derived from an EMBL/GenBank/DDBJ whole genome shotgun (WGS) entry which is preliminary data.</text>
</comment>
<dbReference type="EMBL" id="BARU01036394">
    <property type="protein sequence ID" value="GAH89503.1"/>
    <property type="molecule type" value="Genomic_DNA"/>
</dbReference>
<reference evidence="3" key="1">
    <citation type="journal article" date="2014" name="Front. Microbiol.">
        <title>High frequency of phylogenetically diverse reductive dehalogenase-homologous genes in deep subseafloor sedimentary metagenomes.</title>
        <authorList>
            <person name="Kawai M."/>
            <person name="Futagami T."/>
            <person name="Toyoda A."/>
            <person name="Takaki Y."/>
            <person name="Nishi S."/>
            <person name="Hori S."/>
            <person name="Arai W."/>
            <person name="Tsubouchi T."/>
            <person name="Morono Y."/>
            <person name="Uchiyama I."/>
            <person name="Ito T."/>
            <person name="Fujiyama A."/>
            <person name="Inagaki F."/>
            <person name="Takami H."/>
        </authorList>
    </citation>
    <scope>NUCLEOTIDE SEQUENCE</scope>
    <source>
        <strain evidence="3">Expedition CK06-06</strain>
    </source>
</reference>
<dbReference type="InterPro" id="IPR037523">
    <property type="entry name" value="VOC_core"/>
</dbReference>
<dbReference type="GO" id="GO:0004462">
    <property type="term" value="F:lactoylglutathione lyase activity"/>
    <property type="evidence" value="ECO:0007669"/>
    <property type="project" value="InterPro"/>
</dbReference>
<sequence length="128" mass="15523">MSFDHVAFQVSDMDSSISFYTQKLGFKLNFRSKNEEEKEEYAFLEYGNARLELIQDLKEEYKKPEIKKPYCPHLCLEVENMKQSIEKLKKNNIHIIRGPLEIKDEETWVYFSDPDNNVLEYIRWYRKK</sequence>
<evidence type="ECO:0000313" key="4">
    <source>
        <dbReference type="EMBL" id="GAH89503.1"/>
    </source>
</evidence>
<feature type="domain" description="VOC" evidence="2">
    <location>
        <begin position="2"/>
        <end position="124"/>
    </location>
</feature>
<dbReference type="PANTHER" id="PTHR43048">
    <property type="entry name" value="METHYLMALONYL-COA EPIMERASE"/>
    <property type="match status" value="1"/>
</dbReference>
<dbReference type="InterPro" id="IPR018146">
    <property type="entry name" value="Glyoxalase_1_CS"/>
</dbReference>
<accession>X0Z435</accession>
<dbReference type="InterPro" id="IPR029068">
    <property type="entry name" value="Glyas_Bleomycin-R_OHBP_Dase"/>
</dbReference>
<keyword evidence="1" id="KW-0479">Metal-binding</keyword>
<dbReference type="PANTHER" id="PTHR43048:SF3">
    <property type="entry name" value="METHYLMALONYL-COA EPIMERASE, MITOCHONDRIAL"/>
    <property type="match status" value="1"/>
</dbReference>
<name>X0Z435_9ZZZZ</name>
<dbReference type="Gene3D" id="3.10.180.10">
    <property type="entry name" value="2,3-Dihydroxybiphenyl 1,2-Dioxygenase, domain 1"/>
    <property type="match status" value="1"/>
</dbReference>
<dbReference type="SUPFAM" id="SSF54593">
    <property type="entry name" value="Glyoxalase/Bleomycin resistance protein/Dihydroxybiphenyl dioxygenase"/>
    <property type="match status" value="1"/>
</dbReference>
<protein>
    <recommendedName>
        <fullName evidence="2">VOC domain-containing protein</fullName>
    </recommendedName>
</protein>
<dbReference type="AlphaFoldDB" id="X0Z435"/>
<proteinExistence type="predicted"/>
<dbReference type="GO" id="GO:0004493">
    <property type="term" value="F:methylmalonyl-CoA epimerase activity"/>
    <property type="evidence" value="ECO:0007669"/>
    <property type="project" value="TreeGrafter"/>
</dbReference>
<evidence type="ECO:0000256" key="1">
    <source>
        <dbReference type="ARBA" id="ARBA00022723"/>
    </source>
</evidence>
<gene>
    <name evidence="3" type="ORF">S01H4_09260</name>
    <name evidence="4" type="ORF">S03H2_56830</name>
</gene>
<dbReference type="PROSITE" id="PS00934">
    <property type="entry name" value="GLYOXALASE_I_1"/>
    <property type="match status" value="1"/>
</dbReference>
<organism evidence="3">
    <name type="scientific">marine sediment metagenome</name>
    <dbReference type="NCBI Taxonomy" id="412755"/>
    <lineage>
        <taxon>unclassified sequences</taxon>
        <taxon>metagenomes</taxon>
        <taxon>ecological metagenomes</taxon>
    </lineage>
</organism>
<dbReference type="Pfam" id="PF00903">
    <property type="entry name" value="Glyoxalase"/>
    <property type="match status" value="1"/>
</dbReference>
<dbReference type="GO" id="GO:0046872">
    <property type="term" value="F:metal ion binding"/>
    <property type="evidence" value="ECO:0007669"/>
    <property type="project" value="UniProtKB-KW"/>
</dbReference>
<evidence type="ECO:0000259" key="2">
    <source>
        <dbReference type="PROSITE" id="PS51819"/>
    </source>
</evidence>
<dbReference type="EMBL" id="BART01003310">
    <property type="protein sequence ID" value="GAG55188.1"/>
    <property type="molecule type" value="Genomic_DNA"/>
</dbReference>